<evidence type="ECO:0000256" key="2">
    <source>
        <dbReference type="SAM" id="SignalP"/>
    </source>
</evidence>
<feature type="compositionally biased region" description="Basic and acidic residues" evidence="1">
    <location>
        <begin position="38"/>
        <end position="83"/>
    </location>
</feature>
<proteinExistence type="predicted"/>
<dbReference type="STRING" id="666681.M301_1830"/>
<sequence length="112" mass="13099" precursor="true">MNRTKYTFVIALSALLLGSLTTNVMAEDGKWEKHHPRRDQVNDRLENQNKRINHEVKEGELTKKQAGELHKDDRQIRQEEHDMASQNKGHITKEEQKTLNQQENQVSKEIGK</sequence>
<dbReference type="OrthoDB" id="7510069at2"/>
<reference evidence="3 4" key="2">
    <citation type="journal article" date="2011" name="J. Bacteriol.">
        <title>Genomes of three methylotrophs from a single niche uncover genetic and metabolic divergence of Methylophilaceae.</title>
        <authorList>
            <person name="Lapidus A."/>
            <person name="Clum A."/>
            <person name="Labutti K."/>
            <person name="Kaluzhnaya M.G."/>
            <person name="Lim S."/>
            <person name="Beck D.A."/>
            <person name="Glavina Del Rio T."/>
            <person name="Nolan M."/>
            <person name="Mavromatis K."/>
            <person name="Huntemann M."/>
            <person name="Lucas S."/>
            <person name="Lidstrom M.E."/>
            <person name="Ivanova N."/>
            <person name="Chistoserdova L."/>
        </authorList>
    </citation>
    <scope>NUCLEOTIDE SEQUENCE [LARGE SCALE GENOMIC DNA]</scope>
    <source>
        <strain evidence="3 4">301</strain>
    </source>
</reference>
<evidence type="ECO:0000256" key="1">
    <source>
        <dbReference type="SAM" id="MobiDB-lite"/>
    </source>
</evidence>
<dbReference type="KEGG" id="meh:M301_1830"/>
<dbReference type="eggNOG" id="COG1343">
    <property type="taxonomic scope" value="Bacteria"/>
</dbReference>
<dbReference type="AlphaFoldDB" id="D7DJG9"/>
<reference evidence="4" key="1">
    <citation type="submission" date="2010-05" db="EMBL/GenBank/DDBJ databases">
        <title>Complete sequence of Methylotenera sp. 301.</title>
        <authorList>
            <person name="Lucas S."/>
            <person name="Copeland A."/>
            <person name="Lapidus A."/>
            <person name="Cheng J.-F."/>
            <person name="Bruce D."/>
            <person name="Goodwin L."/>
            <person name="Pitluck S."/>
            <person name="Clum A."/>
            <person name="Land M."/>
            <person name="Hauser L."/>
            <person name="Kyrpides N."/>
            <person name="Ivanova N."/>
            <person name="Chistoservova L."/>
            <person name="Kalyuzhnaya M."/>
            <person name="Woyke T."/>
        </authorList>
    </citation>
    <scope>NUCLEOTIDE SEQUENCE [LARGE SCALE GENOMIC DNA]</scope>
    <source>
        <strain evidence="4">301</strain>
    </source>
</reference>
<gene>
    <name evidence="3" type="ordered locus">M301_1830</name>
</gene>
<dbReference type="Proteomes" id="UP000000383">
    <property type="component" value="Chromosome"/>
</dbReference>
<accession>D7DJG9</accession>
<feature type="signal peptide" evidence="2">
    <location>
        <begin position="1"/>
        <end position="26"/>
    </location>
</feature>
<evidence type="ECO:0000313" key="3">
    <source>
        <dbReference type="EMBL" id="ADI30204.1"/>
    </source>
</evidence>
<keyword evidence="2" id="KW-0732">Signal</keyword>
<feature type="chain" id="PRO_5003094471" description="Lipoprotein" evidence="2">
    <location>
        <begin position="27"/>
        <end position="112"/>
    </location>
</feature>
<dbReference type="EMBL" id="CP002056">
    <property type="protein sequence ID" value="ADI30204.1"/>
    <property type="molecule type" value="Genomic_DNA"/>
</dbReference>
<protein>
    <recommendedName>
        <fullName evidence="5">Lipoprotein</fullName>
    </recommendedName>
</protein>
<evidence type="ECO:0000313" key="4">
    <source>
        <dbReference type="Proteomes" id="UP000000383"/>
    </source>
</evidence>
<keyword evidence="4" id="KW-1185">Reference proteome</keyword>
<name>D7DJG9_METV0</name>
<feature type="region of interest" description="Disordered" evidence="1">
    <location>
        <begin position="30"/>
        <end position="112"/>
    </location>
</feature>
<feature type="compositionally biased region" description="Polar residues" evidence="1">
    <location>
        <begin position="98"/>
        <end position="112"/>
    </location>
</feature>
<organism evidence="3 4">
    <name type="scientific">Methylotenera versatilis (strain 301)</name>
    <dbReference type="NCBI Taxonomy" id="666681"/>
    <lineage>
        <taxon>Bacteria</taxon>
        <taxon>Pseudomonadati</taxon>
        <taxon>Pseudomonadota</taxon>
        <taxon>Betaproteobacteria</taxon>
        <taxon>Nitrosomonadales</taxon>
        <taxon>Methylophilaceae</taxon>
        <taxon>Methylotenera</taxon>
    </lineage>
</organism>
<dbReference type="HOGENOM" id="CLU_168133_1_1_4"/>
<evidence type="ECO:0008006" key="5">
    <source>
        <dbReference type="Google" id="ProtNLM"/>
    </source>
</evidence>
<dbReference type="RefSeq" id="WP_013148516.1">
    <property type="nucleotide sequence ID" value="NC_014207.1"/>
</dbReference>